<dbReference type="STRING" id="1391654.AKJ09_08513"/>
<evidence type="ECO:0000256" key="3">
    <source>
        <dbReference type="ARBA" id="ARBA00023027"/>
    </source>
</evidence>
<dbReference type="RefSeq" id="WP_146652870.1">
    <property type="nucleotide sequence ID" value="NZ_CP012333.1"/>
</dbReference>
<keyword evidence="7" id="KW-1185">Reference proteome</keyword>
<organism evidence="6 7">
    <name type="scientific">Labilithrix luteola</name>
    <dbReference type="NCBI Taxonomy" id="1391654"/>
    <lineage>
        <taxon>Bacteria</taxon>
        <taxon>Pseudomonadati</taxon>
        <taxon>Myxococcota</taxon>
        <taxon>Polyangia</taxon>
        <taxon>Polyangiales</taxon>
        <taxon>Labilitrichaceae</taxon>
        <taxon>Labilithrix</taxon>
    </lineage>
</organism>
<dbReference type="InterPro" id="IPR028359">
    <property type="entry name" value="UDP_ManNAc/GlcNAc_DH"/>
</dbReference>
<dbReference type="OrthoDB" id="9803238at2"/>
<dbReference type="GO" id="GO:0016628">
    <property type="term" value="F:oxidoreductase activity, acting on the CH-CH group of donors, NAD or NADP as acceptor"/>
    <property type="evidence" value="ECO:0007669"/>
    <property type="project" value="InterPro"/>
</dbReference>
<dbReference type="InterPro" id="IPR001732">
    <property type="entry name" value="UDP-Glc/GDP-Man_DH_N"/>
</dbReference>
<evidence type="ECO:0000256" key="1">
    <source>
        <dbReference type="ARBA" id="ARBA00006601"/>
    </source>
</evidence>
<dbReference type="SMART" id="SM00984">
    <property type="entry name" value="UDPG_MGDP_dh_C"/>
    <property type="match status" value="1"/>
</dbReference>
<dbReference type="InterPro" id="IPR036220">
    <property type="entry name" value="UDP-Glc/GDP-Man_DH_C_sf"/>
</dbReference>
<dbReference type="Gene3D" id="3.40.50.720">
    <property type="entry name" value="NAD(P)-binding Rossmann-like Domain"/>
    <property type="match status" value="2"/>
</dbReference>
<evidence type="ECO:0000256" key="4">
    <source>
        <dbReference type="PIRNR" id="PIRNR000124"/>
    </source>
</evidence>
<dbReference type="InterPro" id="IPR017476">
    <property type="entry name" value="UDP-Glc/GDP-Man"/>
</dbReference>
<evidence type="ECO:0000313" key="6">
    <source>
        <dbReference type="EMBL" id="AKV01850.1"/>
    </source>
</evidence>
<dbReference type="PIRSF" id="PIRSF500136">
    <property type="entry name" value="UDP_ManNAc_DH"/>
    <property type="match status" value="1"/>
</dbReference>
<reference evidence="6 7" key="1">
    <citation type="submission" date="2015-08" db="EMBL/GenBank/DDBJ databases">
        <authorList>
            <person name="Babu N.S."/>
            <person name="Beckwith C.J."/>
            <person name="Beseler K.G."/>
            <person name="Brison A."/>
            <person name="Carone J.V."/>
            <person name="Caskin T.P."/>
            <person name="Diamond M."/>
            <person name="Durham M.E."/>
            <person name="Foxe J.M."/>
            <person name="Go M."/>
            <person name="Henderson B.A."/>
            <person name="Jones I.B."/>
            <person name="McGettigan J.A."/>
            <person name="Micheletti S.J."/>
            <person name="Nasrallah M.E."/>
            <person name="Ortiz D."/>
            <person name="Piller C.R."/>
            <person name="Privatt S.R."/>
            <person name="Schneider S.L."/>
            <person name="Sharp S."/>
            <person name="Smith T.C."/>
            <person name="Stanton J.D."/>
            <person name="Ullery H.E."/>
            <person name="Wilson R.J."/>
            <person name="Serrano M.G."/>
            <person name="Buck G."/>
            <person name="Lee V."/>
            <person name="Wang Y."/>
            <person name="Carvalho R."/>
            <person name="Voegtly L."/>
            <person name="Shi R."/>
            <person name="Duckworth R."/>
            <person name="Johnson A."/>
            <person name="Loviza R."/>
            <person name="Walstead R."/>
            <person name="Shah Z."/>
            <person name="Kiflezghi M."/>
            <person name="Wade K."/>
            <person name="Ball S.L."/>
            <person name="Bradley K.W."/>
            <person name="Asai D.J."/>
            <person name="Bowman C.A."/>
            <person name="Russell D.A."/>
            <person name="Pope W.H."/>
            <person name="Jacobs-Sera D."/>
            <person name="Hendrix R.W."/>
            <person name="Hatfull G.F."/>
        </authorList>
    </citation>
    <scope>NUCLEOTIDE SEQUENCE [LARGE SCALE GENOMIC DNA]</scope>
    <source>
        <strain evidence="6 7">DSM 27648</strain>
    </source>
</reference>
<comment type="similarity">
    <text evidence="1 4">Belongs to the UDP-glucose/GDP-mannose dehydrogenase family.</text>
</comment>
<dbReference type="SUPFAM" id="SSF48179">
    <property type="entry name" value="6-phosphogluconate dehydrogenase C-terminal domain-like"/>
    <property type="match status" value="1"/>
</dbReference>
<dbReference type="Pfam" id="PF03721">
    <property type="entry name" value="UDPG_MGDP_dh_N"/>
    <property type="match status" value="1"/>
</dbReference>
<dbReference type="PIRSF" id="PIRSF000124">
    <property type="entry name" value="UDPglc_GDPman_dh"/>
    <property type="match status" value="1"/>
</dbReference>
<proteinExistence type="inferred from homology"/>
<dbReference type="Proteomes" id="UP000064967">
    <property type="component" value="Chromosome"/>
</dbReference>
<keyword evidence="2" id="KW-0560">Oxidoreductase</keyword>
<protein>
    <submittedName>
        <fullName evidence="6">UDP-glucose dehydrogenase</fullName>
    </submittedName>
</protein>
<dbReference type="InterPro" id="IPR008927">
    <property type="entry name" value="6-PGluconate_DH-like_C_sf"/>
</dbReference>
<dbReference type="InterPro" id="IPR014026">
    <property type="entry name" value="UDP-Glc/GDP-Man_DH_dimer"/>
</dbReference>
<evidence type="ECO:0000256" key="2">
    <source>
        <dbReference type="ARBA" id="ARBA00023002"/>
    </source>
</evidence>
<dbReference type="KEGG" id="llu:AKJ09_08513"/>
<dbReference type="NCBIfam" id="TIGR03026">
    <property type="entry name" value="NDP-sugDHase"/>
    <property type="match status" value="1"/>
</dbReference>
<accession>A0A0K1Q8W1</accession>
<dbReference type="SUPFAM" id="SSF51735">
    <property type="entry name" value="NAD(P)-binding Rossmann-fold domains"/>
    <property type="match status" value="1"/>
</dbReference>
<dbReference type="Pfam" id="PF00984">
    <property type="entry name" value="UDPG_MGDP_dh"/>
    <property type="match status" value="1"/>
</dbReference>
<dbReference type="PANTHER" id="PTHR43491">
    <property type="entry name" value="UDP-N-ACETYL-D-MANNOSAMINE DEHYDROGENASE"/>
    <property type="match status" value="1"/>
</dbReference>
<sequence>MTEKIAVIGLGYVGLPVALAFARKFPGTVGFDIDATKVSELRRGYDRNHEVPEEVLTSTSLAMTSSTSDLAGVTFFVVAVPTPVDEHNVPDLTPVVRASETVGKVLAKDAVVVYESTVYPGVTEEICGPVLAKVSGLTQGVDFKLGYSPERINPGDKEHTLERITKVVSGEDAGTLERVASAYGAVVDAGVHRAPSIKVAEAAKVIENTQRDINIALMNELAIIFDRMGIRTSDVLAAAGTKWNFLKFRPGLVGGHCIGVDPYYLTTKAQQLGYQPEVILAGRRINDNMGRYVAGRLVKLLVNADIPVRGARVGVLGLTFKEDVNDIRNSKVPDILRELREFGIQALIHDPLANAKETAHEYGLSLASLDELQSLDALVFAVAHDAYLSMGEPAIAARVRDGGVLVDVKSALRPEAIGDRIRYWSL</sequence>
<dbReference type="InterPro" id="IPR014027">
    <property type="entry name" value="UDP-Glc/GDP-Man_DH_C"/>
</dbReference>
<keyword evidence="3" id="KW-0520">NAD</keyword>
<dbReference type="SUPFAM" id="SSF52413">
    <property type="entry name" value="UDP-glucose/GDP-mannose dehydrogenase C-terminal domain"/>
    <property type="match status" value="1"/>
</dbReference>
<dbReference type="GO" id="GO:0000271">
    <property type="term" value="P:polysaccharide biosynthetic process"/>
    <property type="evidence" value="ECO:0007669"/>
    <property type="project" value="InterPro"/>
</dbReference>
<dbReference type="GO" id="GO:0051287">
    <property type="term" value="F:NAD binding"/>
    <property type="evidence" value="ECO:0007669"/>
    <property type="project" value="InterPro"/>
</dbReference>
<dbReference type="GO" id="GO:0016616">
    <property type="term" value="F:oxidoreductase activity, acting on the CH-OH group of donors, NAD or NADP as acceptor"/>
    <property type="evidence" value="ECO:0007669"/>
    <property type="project" value="InterPro"/>
</dbReference>
<dbReference type="InterPro" id="IPR036291">
    <property type="entry name" value="NAD(P)-bd_dom_sf"/>
</dbReference>
<dbReference type="PATRIC" id="fig|1391654.3.peg.8626"/>
<dbReference type="AlphaFoldDB" id="A0A0K1Q8W1"/>
<dbReference type="Pfam" id="PF03720">
    <property type="entry name" value="UDPG_MGDP_dh_C"/>
    <property type="match status" value="1"/>
</dbReference>
<dbReference type="EMBL" id="CP012333">
    <property type="protein sequence ID" value="AKV01850.1"/>
    <property type="molecule type" value="Genomic_DNA"/>
</dbReference>
<feature type="domain" description="UDP-glucose/GDP-mannose dehydrogenase C-terminal" evidence="5">
    <location>
        <begin position="314"/>
        <end position="414"/>
    </location>
</feature>
<dbReference type="PANTHER" id="PTHR43491:SF2">
    <property type="entry name" value="UDP-N-ACETYL-D-MANNOSAMINE DEHYDROGENASE"/>
    <property type="match status" value="1"/>
</dbReference>
<evidence type="ECO:0000313" key="7">
    <source>
        <dbReference type="Proteomes" id="UP000064967"/>
    </source>
</evidence>
<gene>
    <name evidence="6" type="ORF">AKJ09_08513</name>
</gene>
<evidence type="ECO:0000259" key="5">
    <source>
        <dbReference type="SMART" id="SM00984"/>
    </source>
</evidence>
<name>A0A0K1Q8W1_9BACT</name>